<dbReference type="FunFam" id="1.20.140.10:FF:000015">
    <property type="entry name" value="Acyl-coenzyme A oxidase"/>
    <property type="match status" value="1"/>
</dbReference>
<keyword evidence="7 12" id="KW-0274">FAD</keyword>
<comment type="pathway">
    <text evidence="4">Lipid metabolism; peroxisomal fatty acid beta-oxidation.</text>
</comment>
<dbReference type="STRING" id="44941.A0A397W1K7"/>
<evidence type="ECO:0000256" key="4">
    <source>
        <dbReference type="ARBA" id="ARBA00004846"/>
    </source>
</evidence>
<dbReference type="Pfam" id="PF22924">
    <property type="entry name" value="ACOX_C_alpha1"/>
    <property type="match status" value="1"/>
</dbReference>
<feature type="binding site" evidence="14">
    <location>
        <position position="140"/>
    </location>
    <ligand>
        <name>FAD</name>
        <dbReference type="ChEBI" id="CHEBI:57692"/>
    </ligand>
</feature>
<accession>A0A397W1K7</accession>
<dbReference type="GO" id="GO:0033540">
    <property type="term" value="P:fatty acid beta-oxidation using acyl-CoA oxidase"/>
    <property type="evidence" value="ECO:0007669"/>
    <property type="project" value="UniProtKB-UniPathway"/>
</dbReference>
<dbReference type="FunFam" id="2.40.110.10:FF:000003">
    <property type="entry name" value="Acyl-coenzyme A oxidase"/>
    <property type="match status" value="1"/>
</dbReference>
<feature type="domain" description="Acyl-CoA oxidase C-alpha1" evidence="17">
    <location>
        <begin position="275"/>
        <end position="437"/>
    </location>
</feature>
<dbReference type="Gene3D" id="2.40.110.10">
    <property type="entry name" value="Butyryl-CoA Dehydrogenase, subunit A, domain 2"/>
    <property type="match status" value="1"/>
</dbReference>
<dbReference type="UniPathway" id="UPA00661"/>
<comment type="similarity">
    <text evidence="5 12">Belongs to the acyl-CoA oxidase family.</text>
</comment>
<dbReference type="InterPro" id="IPR012258">
    <property type="entry name" value="Acyl-CoA_oxidase"/>
</dbReference>
<dbReference type="InterPro" id="IPR036250">
    <property type="entry name" value="AcylCo_DH-like_C"/>
</dbReference>
<dbReference type="GO" id="GO:0005504">
    <property type="term" value="F:fatty acid binding"/>
    <property type="evidence" value="ECO:0007669"/>
    <property type="project" value="TreeGrafter"/>
</dbReference>
<organism evidence="18 19">
    <name type="scientific">Gigaspora rosea</name>
    <dbReference type="NCBI Taxonomy" id="44941"/>
    <lineage>
        <taxon>Eukaryota</taxon>
        <taxon>Fungi</taxon>
        <taxon>Fungi incertae sedis</taxon>
        <taxon>Mucoromycota</taxon>
        <taxon>Glomeromycotina</taxon>
        <taxon>Glomeromycetes</taxon>
        <taxon>Diversisporales</taxon>
        <taxon>Gigasporaceae</taxon>
        <taxon>Gigaspora</taxon>
    </lineage>
</organism>
<dbReference type="Gene3D" id="1.20.140.10">
    <property type="entry name" value="Butyryl-CoA Dehydrogenase, subunit A, domain 3"/>
    <property type="match status" value="2"/>
</dbReference>
<dbReference type="Proteomes" id="UP000266673">
    <property type="component" value="Unassembled WGS sequence"/>
</dbReference>
<dbReference type="Gene3D" id="1.10.540.10">
    <property type="entry name" value="Acyl-CoA dehydrogenase/oxidase, N-terminal domain"/>
    <property type="match status" value="1"/>
</dbReference>
<dbReference type="AlphaFoldDB" id="A0A397W1K7"/>
<comment type="caution">
    <text evidence="18">The sequence shown here is derived from an EMBL/GenBank/DDBJ whole genome shotgun (WGS) entry which is preliminary data.</text>
</comment>
<evidence type="ECO:0000256" key="9">
    <source>
        <dbReference type="ARBA" id="ARBA00023002"/>
    </source>
</evidence>
<evidence type="ECO:0000256" key="3">
    <source>
        <dbReference type="ARBA" id="ARBA00004275"/>
    </source>
</evidence>
<proteinExistence type="inferred from homology"/>
<keyword evidence="11" id="KW-0576">Peroxisome</keyword>
<keyword evidence="10" id="KW-0443">Lipid metabolism</keyword>
<dbReference type="PIRSF" id="PIRSF000168">
    <property type="entry name" value="Acyl-CoA_oxidase"/>
    <property type="match status" value="1"/>
</dbReference>
<comment type="catalytic activity">
    <reaction evidence="1">
        <text>a 2,3-saturated acyl-CoA + O2 = a (2E)-enoyl-CoA + H2O2</text>
        <dbReference type="Rhea" id="RHEA:38959"/>
        <dbReference type="ChEBI" id="CHEBI:15379"/>
        <dbReference type="ChEBI" id="CHEBI:16240"/>
        <dbReference type="ChEBI" id="CHEBI:58856"/>
        <dbReference type="ChEBI" id="CHEBI:65111"/>
        <dbReference type="EC" id="1.3.3.6"/>
    </reaction>
</comment>
<dbReference type="InterPro" id="IPR029320">
    <property type="entry name" value="Acyl-CoA_ox_N"/>
</dbReference>
<name>A0A397W1K7_9GLOM</name>
<dbReference type="GO" id="GO:0071949">
    <property type="term" value="F:FAD binding"/>
    <property type="evidence" value="ECO:0007669"/>
    <property type="project" value="InterPro"/>
</dbReference>
<evidence type="ECO:0000313" key="19">
    <source>
        <dbReference type="Proteomes" id="UP000266673"/>
    </source>
</evidence>
<dbReference type="GO" id="GO:0055088">
    <property type="term" value="P:lipid homeostasis"/>
    <property type="evidence" value="ECO:0007669"/>
    <property type="project" value="TreeGrafter"/>
</dbReference>
<dbReference type="SUPFAM" id="SSF47203">
    <property type="entry name" value="Acyl-CoA dehydrogenase C-terminal domain-like"/>
    <property type="match status" value="2"/>
</dbReference>
<comment type="cofactor">
    <cofactor evidence="2">
        <name>FAD</name>
        <dbReference type="ChEBI" id="CHEBI:57692"/>
    </cofactor>
</comment>
<dbReference type="SUPFAM" id="SSF56645">
    <property type="entry name" value="Acyl-CoA dehydrogenase NM domain-like"/>
    <property type="match status" value="1"/>
</dbReference>
<evidence type="ECO:0000259" key="17">
    <source>
        <dbReference type="Pfam" id="PF22924"/>
    </source>
</evidence>
<comment type="subcellular location">
    <subcellularLocation>
        <location evidence="3">Peroxisome</location>
    </subcellularLocation>
</comment>
<evidence type="ECO:0000256" key="11">
    <source>
        <dbReference type="ARBA" id="ARBA00023140"/>
    </source>
</evidence>
<reference evidence="18 19" key="1">
    <citation type="submission" date="2018-06" db="EMBL/GenBank/DDBJ databases">
        <title>Comparative genomics reveals the genomic features of Rhizophagus irregularis, R. cerebriforme, R. diaphanum and Gigaspora rosea, and their symbiotic lifestyle signature.</title>
        <authorList>
            <person name="Morin E."/>
            <person name="San Clemente H."/>
            <person name="Chen E.C.H."/>
            <person name="De La Providencia I."/>
            <person name="Hainaut M."/>
            <person name="Kuo A."/>
            <person name="Kohler A."/>
            <person name="Murat C."/>
            <person name="Tang N."/>
            <person name="Roy S."/>
            <person name="Loubradou J."/>
            <person name="Henrissat B."/>
            <person name="Grigoriev I.V."/>
            <person name="Corradi N."/>
            <person name="Roux C."/>
            <person name="Martin F.M."/>
        </authorList>
    </citation>
    <scope>NUCLEOTIDE SEQUENCE [LARGE SCALE GENOMIC DNA]</scope>
    <source>
        <strain evidence="18 19">DAOM 194757</strain>
    </source>
</reference>
<evidence type="ECO:0000256" key="14">
    <source>
        <dbReference type="PIRSR" id="PIRSR000168-2"/>
    </source>
</evidence>
<evidence type="ECO:0000256" key="2">
    <source>
        <dbReference type="ARBA" id="ARBA00001974"/>
    </source>
</evidence>
<dbReference type="PANTHER" id="PTHR10909:SF250">
    <property type="entry name" value="PEROXISOMAL ACYL-COENZYME A OXIDASE 1"/>
    <property type="match status" value="1"/>
</dbReference>
<feature type="domain" description="Acyl-coenzyme A oxidase N-terminal" evidence="16">
    <location>
        <begin position="18"/>
        <end position="133"/>
    </location>
</feature>
<feature type="active site" description="Proton acceptor" evidence="13">
    <location>
        <position position="422"/>
    </location>
</feature>
<evidence type="ECO:0000256" key="8">
    <source>
        <dbReference type="ARBA" id="ARBA00022832"/>
    </source>
</evidence>
<evidence type="ECO:0000256" key="10">
    <source>
        <dbReference type="ARBA" id="ARBA00023098"/>
    </source>
</evidence>
<keyword evidence="6 12" id="KW-0285">Flavoprotein</keyword>
<dbReference type="Pfam" id="PF14749">
    <property type="entry name" value="Acyl-CoA_ox_N"/>
    <property type="match status" value="1"/>
</dbReference>
<evidence type="ECO:0000256" key="13">
    <source>
        <dbReference type="PIRSR" id="PIRSR000168-1"/>
    </source>
</evidence>
<dbReference type="InterPro" id="IPR009100">
    <property type="entry name" value="AcylCoA_DH/oxidase_NM_dom_sf"/>
</dbReference>
<dbReference type="OrthoDB" id="538336at2759"/>
<evidence type="ECO:0000256" key="5">
    <source>
        <dbReference type="ARBA" id="ARBA00006288"/>
    </source>
</evidence>
<gene>
    <name evidence="18" type="ORF">C2G38_2239824</name>
</gene>
<dbReference type="PANTHER" id="PTHR10909">
    <property type="entry name" value="ELECTRON TRANSPORT OXIDOREDUCTASE"/>
    <property type="match status" value="1"/>
</dbReference>
<dbReference type="InterPro" id="IPR055060">
    <property type="entry name" value="ACOX_C_alpha1"/>
</dbReference>
<keyword evidence="19" id="KW-1185">Reference proteome</keyword>
<feature type="binding site" evidence="14">
    <location>
        <position position="179"/>
    </location>
    <ligand>
        <name>FAD</name>
        <dbReference type="ChEBI" id="CHEBI:57692"/>
    </ligand>
</feature>
<dbReference type="EMBL" id="QKWP01000083">
    <property type="protein sequence ID" value="RIB27932.1"/>
    <property type="molecule type" value="Genomic_DNA"/>
</dbReference>
<protein>
    <recommendedName>
        <fullName evidence="12">Acyl-coenzyme A oxidase</fullName>
    </recommendedName>
</protein>
<dbReference type="GO" id="GO:0003997">
    <property type="term" value="F:acyl-CoA oxidase activity"/>
    <property type="evidence" value="ECO:0007669"/>
    <property type="project" value="UniProtKB-EC"/>
</dbReference>
<dbReference type="InterPro" id="IPR002655">
    <property type="entry name" value="Acyl-CoA_oxidase_C"/>
</dbReference>
<dbReference type="FunFam" id="1.20.140.10:FF:000007">
    <property type="entry name" value="Acyl-coenzyme A oxidase"/>
    <property type="match status" value="1"/>
</dbReference>
<feature type="domain" description="Acyl-CoA oxidase C-terminal" evidence="15">
    <location>
        <begin position="478"/>
        <end position="659"/>
    </location>
</feature>
<evidence type="ECO:0000256" key="6">
    <source>
        <dbReference type="ARBA" id="ARBA00022630"/>
    </source>
</evidence>
<dbReference type="Pfam" id="PF01756">
    <property type="entry name" value="ACOX"/>
    <property type="match status" value="1"/>
</dbReference>
<dbReference type="InterPro" id="IPR037069">
    <property type="entry name" value="AcylCoA_DH/ox_N_sf"/>
</dbReference>
<evidence type="ECO:0000256" key="12">
    <source>
        <dbReference type="PIRNR" id="PIRNR000168"/>
    </source>
</evidence>
<evidence type="ECO:0000256" key="1">
    <source>
        <dbReference type="ARBA" id="ARBA00001201"/>
    </source>
</evidence>
<keyword evidence="8" id="KW-0276">Fatty acid metabolism</keyword>
<dbReference type="InterPro" id="IPR046373">
    <property type="entry name" value="Acyl-CoA_Oxase/DH_mid-dom_sf"/>
</dbReference>
<keyword evidence="9" id="KW-0560">Oxidoreductase</keyword>
<sequence length="682" mass="78277">MVVNVDLANARKAVSFPVEELTHFINGGPEKTVRRRWLRSLVDPQNDPIFSNIDQPFLSRDQYYILMIKRLKKMLQLKKLHNLQRDDWGYLIIFAMELSISTLHDLFFTPTLERQMSEEQSSKWLPLAKDYSILGCYLQTELGHGSNVRKLETTATYIHETDEFEIHSPTLTSIKWWPGALARTSTHGILFARLIIDKKDYGIHSFIVQLRDERHKPMPGIEIGDVGPKYGYNYNDNGFLRFTRVRIPRENMLMRFSKVSRNGHYSTPPHAKIIYDTLVSNRIGFLELSTLFLSKALTIAIRYSLVRKQGDDYKDLNNENLILDYQSQQYKLFSGLSLLYASFFNKIYMQKLYENYIKNIGKIDDNLMAEVHASSAGLKALCTDLVLEAIENARQSCGGHGYSQLSGIPNVLTYYAHLVSAEGENTIMYLQTGRYLLKSFLIAKKGSSIGGRLSHLSFYSKILMEKCAAETLDDLLDAETQLCAFRHMYLRLLSNLDTSIETSAATHPHGYNGSIADHMIDIVNLSRAYCHYTTLINSHERLQSVKKEQSAIYPILRALIDLYFINAVLNQFGDFLIDGYYTPHQISLLKQGQKKLLNIIRPEAIGLVDTWEFCDNNLISALGREDGNVYETLYEWVKMEPMNILERQGKTVGYEEGLKDILTGKYLKEIKEIEIGKVKPRL</sequence>
<evidence type="ECO:0000313" key="18">
    <source>
        <dbReference type="EMBL" id="RIB27932.1"/>
    </source>
</evidence>
<evidence type="ECO:0000259" key="16">
    <source>
        <dbReference type="Pfam" id="PF14749"/>
    </source>
</evidence>
<evidence type="ECO:0000259" key="15">
    <source>
        <dbReference type="Pfam" id="PF01756"/>
    </source>
</evidence>
<dbReference type="GO" id="GO:0005777">
    <property type="term" value="C:peroxisome"/>
    <property type="evidence" value="ECO:0007669"/>
    <property type="project" value="UniProtKB-SubCell"/>
</dbReference>
<evidence type="ECO:0000256" key="7">
    <source>
        <dbReference type="ARBA" id="ARBA00022827"/>
    </source>
</evidence>